<dbReference type="GO" id="GO:0005829">
    <property type="term" value="C:cytosol"/>
    <property type="evidence" value="ECO:0007669"/>
    <property type="project" value="TreeGrafter"/>
</dbReference>
<protein>
    <submittedName>
        <fullName evidence="3">AraC-like DNA-binding protein</fullName>
    </submittedName>
</protein>
<organism evidence="3 4">
    <name type="scientific">Nocardia alba</name>
    <dbReference type="NCBI Taxonomy" id="225051"/>
    <lineage>
        <taxon>Bacteria</taxon>
        <taxon>Bacillati</taxon>
        <taxon>Actinomycetota</taxon>
        <taxon>Actinomycetes</taxon>
        <taxon>Mycobacteriales</taxon>
        <taxon>Nocardiaceae</taxon>
        <taxon>Nocardia</taxon>
    </lineage>
</organism>
<feature type="domain" description="HTH araC/xylS-type" evidence="2">
    <location>
        <begin position="234"/>
        <end position="320"/>
    </location>
</feature>
<accession>A0A4R1FVL5</accession>
<dbReference type="EMBL" id="SMFR01000002">
    <property type="protein sequence ID" value="TCJ96628.1"/>
    <property type="molecule type" value="Genomic_DNA"/>
</dbReference>
<comment type="caution">
    <text evidence="3">The sequence shown here is derived from an EMBL/GenBank/DDBJ whole genome shotgun (WGS) entry which is preliminary data.</text>
</comment>
<evidence type="ECO:0000313" key="3">
    <source>
        <dbReference type="EMBL" id="TCJ96628.1"/>
    </source>
</evidence>
<keyword evidence="4" id="KW-1185">Reference proteome</keyword>
<dbReference type="PROSITE" id="PS01124">
    <property type="entry name" value="HTH_ARAC_FAMILY_2"/>
    <property type="match status" value="1"/>
</dbReference>
<evidence type="ECO:0000256" key="1">
    <source>
        <dbReference type="ARBA" id="ARBA00023125"/>
    </source>
</evidence>
<dbReference type="InterPro" id="IPR018060">
    <property type="entry name" value="HTH_AraC"/>
</dbReference>
<evidence type="ECO:0000313" key="4">
    <source>
        <dbReference type="Proteomes" id="UP000294856"/>
    </source>
</evidence>
<dbReference type="AlphaFoldDB" id="A0A4R1FVL5"/>
<dbReference type="InterPro" id="IPR032687">
    <property type="entry name" value="AraC-type_N"/>
</dbReference>
<proteinExistence type="predicted"/>
<name>A0A4R1FVL5_9NOCA</name>
<dbReference type="Pfam" id="PF12625">
    <property type="entry name" value="Arabinose_bd"/>
    <property type="match status" value="1"/>
</dbReference>
<evidence type="ECO:0000259" key="2">
    <source>
        <dbReference type="PROSITE" id="PS01124"/>
    </source>
</evidence>
<keyword evidence="1 3" id="KW-0238">DNA-binding</keyword>
<gene>
    <name evidence="3" type="ORF">DFR71_2659</name>
</gene>
<dbReference type="OrthoDB" id="5241536at2"/>
<sequence>MATDQSLLHRFVISQLGAAGLDRAQLIRDLGVPDWTMTGHDVHLPSATFSRLWEVGEHRLGPDVALQVARRYELSSLGLYDYLFASAPTLGSGLATCGPYITAVTTNHRFDLVADNEHESTLYLEMFDGEGRGRDHTQLWGLSAVLSRARRVVDAPLNPVRVSLRQAAPPSVDGFRAVFGSATLEFDAATDSMTFRSADLNLPLTTADPVLAAVLEPLAAALAPPPTLTSAWPSRVAEALDEAIEGGVVSLDSVAKILTISPRTLQRRLAESGTTWRAELDRARSTRLARASPGGELSGTKQAQLLGYSDAGSLRRAARRWSAGSRPGPNVTS</sequence>
<dbReference type="PANTHER" id="PTHR47894">
    <property type="entry name" value="HTH-TYPE TRANSCRIPTIONAL REGULATOR GADX"/>
    <property type="match status" value="1"/>
</dbReference>
<dbReference type="PANTHER" id="PTHR47894:SF1">
    <property type="entry name" value="HTH-TYPE TRANSCRIPTIONAL REGULATOR VQSM"/>
    <property type="match status" value="1"/>
</dbReference>
<reference evidence="3 4" key="1">
    <citation type="submission" date="2019-03" db="EMBL/GenBank/DDBJ databases">
        <title>Genomic Encyclopedia of Type Strains, Phase IV (KMG-IV): sequencing the most valuable type-strain genomes for metagenomic binning, comparative biology and taxonomic classification.</title>
        <authorList>
            <person name="Goeker M."/>
        </authorList>
    </citation>
    <scope>NUCLEOTIDE SEQUENCE [LARGE SCALE GENOMIC DNA]</scope>
    <source>
        <strain evidence="3 4">DSM 44684</strain>
    </source>
</reference>
<dbReference type="Proteomes" id="UP000294856">
    <property type="component" value="Unassembled WGS sequence"/>
</dbReference>
<dbReference type="GO" id="GO:0003700">
    <property type="term" value="F:DNA-binding transcription factor activity"/>
    <property type="evidence" value="ECO:0007669"/>
    <property type="project" value="InterPro"/>
</dbReference>
<dbReference type="GO" id="GO:0000976">
    <property type="term" value="F:transcription cis-regulatory region binding"/>
    <property type="evidence" value="ECO:0007669"/>
    <property type="project" value="TreeGrafter"/>
</dbReference>
<dbReference type="RefSeq" id="WP_067445107.1">
    <property type="nucleotide sequence ID" value="NZ_SMFR01000002.1"/>
</dbReference>
<dbReference type="Gene3D" id="1.10.10.60">
    <property type="entry name" value="Homeodomain-like"/>
    <property type="match status" value="1"/>
</dbReference>
<dbReference type="STRING" id="1210063.GCA_001612665_00319"/>